<reference evidence="1 2" key="1">
    <citation type="submission" date="2020-10" db="EMBL/GenBank/DDBJ databases">
        <title>Identification of Nocardia species via Next-generation sequencing and recognition of intraspecies genetic diversity.</title>
        <authorList>
            <person name="Li P."/>
            <person name="Li P."/>
            <person name="Lu B."/>
        </authorList>
    </citation>
    <scope>NUCLEOTIDE SEQUENCE [LARGE SCALE GENOMIC DNA]</scope>
    <source>
        <strain evidence="1 2">N-11</strain>
    </source>
</reference>
<dbReference type="EMBL" id="JADLRE010000017">
    <property type="protein sequence ID" value="MBF6227766.1"/>
    <property type="molecule type" value="Genomic_DNA"/>
</dbReference>
<sequence>MKRVEIFERPSRSEMRNPAALKKRIPATNGGRDDAYDAYRLACMMAATEAEENGGDDQSCLSHFEGALPGWLSRLGVNLDVHVYGICHVEDDNSADRGDASSIYWTMSGFSDRPRVYEAIAFPSGTPAPSGSLREQYEEWAQSAAALADRESSDSARFSAFVAAMSSSLNSSGKNFPGTSFGYYNSDGDEMYTPSIDETRMLWSVAPMYYLDGHMYECITALPK</sequence>
<dbReference type="Proteomes" id="UP000807309">
    <property type="component" value="Unassembled WGS sequence"/>
</dbReference>
<organism evidence="1 2">
    <name type="scientific">Nocardia abscessus</name>
    <dbReference type="NCBI Taxonomy" id="120957"/>
    <lineage>
        <taxon>Bacteria</taxon>
        <taxon>Bacillati</taxon>
        <taxon>Actinomycetota</taxon>
        <taxon>Actinomycetes</taxon>
        <taxon>Mycobacteriales</taxon>
        <taxon>Nocardiaceae</taxon>
        <taxon>Nocardia</taxon>
    </lineage>
</organism>
<keyword evidence="2" id="KW-1185">Reference proteome</keyword>
<comment type="caution">
    <text evidence="1">The sequence shown here is derived from an EMBL/GenBank/DDBJ whole genome shotgun (WGS) entry which is preliminary data.</text>
</comment>
<evidence type="ECO:0000313" key="2">
    <source>
        <dbReference type="Proteomes" id="UP000807309"/>
    </source>
</evidence>
<gene>
    <name evidence="1" type="ORF">IU470_21980</name>
</gene>
<name>A0ABS0CC22_9NOCA</name>
<proteinExistence type="predicted"/>
<evidence type="ECO:0000313" key="1">
    <source>
        <dbReference type="EMBL" id="MBF6227766.1"/>
    </source>
</evidence>
<dbReference type="RefSeq" id="WP_195034727.1">
    <property type="nucleotide sequence ID" value="NZ_JADLRE010000017.1"/>
</dbReference>
<accession>A0ABS0CC22</accession>
<protein>
    <submittedName>
        <fullName evidence="1">Uncharacterized protein</fullName>
    </submittedName>
</protein>